<comment type="caution">
    <text evidence="3">The sequence shown here is derived from an EMBL/GenBank/DDBJ whole genome shotgun (WGS) entry which is preliminary data.</text>
</comment>
<protein>
    <submittedName>
        <fullName evidence="3">Uncharacterized protein</fullName>
    </submittedName>
</protein>
<reference evidence="3 4" key="1">
    <citation type="submission" date="2015-09" db="EMBL/GenBank/DDBJ databases">
        <title>Bacillus cereus food isolates.</title>
        <authorList>
            <person name="Boekhorst J."/>
        </authorList>
    </citation>
    <scope>NUCLEOTIDE SEQUENCE [LARGE SCALE GENOMIC DNA]</scope>
    <source>
        <strain evidence="3 4">B4088</strain>
    </source>
</reference>
<evidence type="ECO:0000313" key="3">
    <source>
        <dbReference type="EMBL" id="KZD72110.1"/>
    </source>
</evidence>
<gene>
    <name evidence="3" type="ORF">B4088_0571</name>
</gene>
<feature type="coiled-coil region" evidence="1">
    <location>
        <begin position="82"/>
        <end position="109"/>
    </location>
</feature>
<keyword evidence="2" id="KW-0472">Membrane</keyword>
<sequence>MKEYLKQVWDSFCEIETKVQILIIGIFLFCIVIGMTIGFSYAIVVLFTFFIFAFSGGSGKDDEQHNNWGLSFLKGTKINKFFNKNEEARNQQIEQMKSLEEEIHVIEEHIADNPGDLQAKLLLKERKTELEKLK</sequence>
<evidence type="ECO:0000256" key="1">
    <source>
        <dbReference type="SAM" id="Coils"/>
    </source>
</evidence>
<dbReference type="PATRIC" id="fig|1396.535.peg.4323"/>
<keyword evidence="2" id="KW-1133">Transmembrane helix</keyword>
<organism evidence="3 4">
    <name type="scientific">Bacillus cereus</name>
    <dbReference type="NCBI Taxonomy" id="1396"/>
    <lineage>
        <taxon>Bacteria</taxon>
        <taxon>Bacillati</taxon>
        <taxon>Bacillota</taxon>
        <taxon>Bacilli</taxon>
        <taxon>Bacillales</taxon>
        <taxon>Bacillaceae</taxon>
        <taxon>Bacillus</taxon>
        <taxon>Bacillus cereus group</taxon>
    </lineage>
</organism>
<dbReference type="Proteomes" id="UP000076482">
    <property type="component" value="Unassembled WGS sequence"/>
</dbReference>
<accession>A0A164QSA4</accession>
<name>A0A164QSA4_BACCE</name>
<feature type="transmembrane region" description="Helical" evidence="2">
    <location>
        <begin position="21"/>
        <end position="54"/>
    </location>
</feature>
<keyword evidence="1" id="KW-0175">Coiled coil</keyword>
<dbReference type="AlphaFoldDB" id="A0A164QSA4"/>
<evidence type="ECO:0000313" key="4">
    <source>
        <dbReference type="Proteomes" id="UP000076482"/>
    </source>
</evidence>
<dbReference type="RefSeq" id="WP_063259793.1">
    <property type="nucleotide sequence ID" value="NZ_LJKE01000015.1"/>
</dbReference>
<evidence type="ECO:0000256" key="2">
    <source>
        <dbReference type="SAM" id="Phobius"/>
    </source>
</evidence>
<dbReference type="EMBL" id="LJKE01000015">
    <property type="protein sequence ID" value="KZD72110.1"/>
    <property type="molecule type" value="Genomic_DNA"/>
</dbReference>
<proteinExistence type="predicted"/>
<keyword evidence="2" id="KW-0812">Transmembrane</keyword>